<dbReference type="InterPro" id="IPR001322">
    <property type="entry name" value="Lamin_tail_dom"/>
</dbReference>
<reference evidence="3" key="1">
    <citation type="submission" date="2022-07" db="EMBL/GenBank/DDBJ databases">
        <title>Isolation, identification, and degradation of a PFOSA degrading strain from sewage treatment plant.</title>
        <authorList>
            <person name="Zhang L."/>
            <person name="Huo Y."/>
        </authorList>
    </citation>
    <scope>NUCLEOTIDE SEQUENCE</scope>
    <source>
        <strain evidence="3">C1</strain>
    </source>
</reference>
<name>A0ABY5ITY9_9FLAO</name>
<dbReference type="InterPro" id="IPR036179">
    <property type="entry name" value="Ig-like_dom_sf"/>
</dbReference>
<evidence type="ECO:0000259" key="2">
    <source>
        <dbReference type="Pfam" id="PF01833"/>
    </source>
</evidence>
<dbReference type="InterPro" id="IPR013783">
    <property type="entry name" value="Ig-like_fold"/>
</dbReference>
<evidence type="ECO:0000313" key="4">
    <source>
        <dbReference type="Proteomes" id="UP001059844"/>
    </source>
</evidence>
<feature type="domain" description="LTD" evidence="1">
    <location>
        <begin position="289"/>
        <end position="394"/>
    </location>
</feature>
<dbReference type="EMBL" id="CP101751">
    <property type="protein sequence ID" value="UUC45637.1"/>
    <property type="molecule type" value="Genomic_DNA"/>
</dbReference>
<protein>
    <submittedName>
        <fullName evidence="3">Lamin tail domain-containing protein</fullName>
    </submittedName>
</protein>
<keyword evidence="4" id="KW-1185">Reference proteome</keyword>
<dbReference type="Proteomes" id="UP001059844">
    <property type="component" value="Chromosome"/>
</dbReference>
<dbReference type="Gene3D" id="2.60.40.10">
    <property type="entry name" value="Immunoglobulins"/>
    <property type="match status" value="2"/>
</dbReference>
<sequence>MKLIQFNISNVMSKLSLSAIMLFILFFVNTTQAQAIFSNPITGTNPNTANPYTAGQTVSPNITVSGIGRGSGITGSNTNNRYNASGWNAGALSNTRYFEFTLTPSAGYAIKFTSFEYTGQASGTGPNAFAFRSSLDAFGANIGTATATGTTISLAAAAFQNITQPITFRIYAWGASASGGTFSINDFAFNGTIVTTCTPATVTSFLPTSGPVNTLVKINGNGFTNGSGTSSVKFNGVEATSFTVVSNTLIEAVVPVGATTGSVTITTNGCVGNSTPVFTVLKATCTSLYPDLFISELYDAERGDAGIIELYNGTGSTINLSQYSILRYGTAGDPTPSYTISLSGSLPSGNLYLIRIGNDAQDCSFTQNMSYSTGFNADDGFELVKGGTVIDAVNAPNNTGYTMIRRNDVTAPRSVYASSDWMISSTESCDDIGIHNYSVSNTSSITTQPVTVTVCESQNATFTVAMSNTTGVTYQWKILNSSGNWVNVTNSTTYSGATTPVLTVTNVPAGFNGNQYYCFVTTPSCQEHSFAAMLKVINKPVTMGIYYN</sequence>
<dbReference type="RefSeq" id="WP_256551329.1">
    <property type="nucleotide sequence ID" value="NZ_CP101751.1"/>
</dbReference>
<dbReference type="InterPro" id="IPR002909">
    <property type="entry name" value="IPT_dom"/>
</dbReference>
<dbReference type="CDD" id="cd00102">
    <property type="entry name" value="IPT"/>
    <property type="match status" value="1"/>
</dbReference>
<proteinExistence type="predicted"/>
<dbReference type="Pfam" id="PF00932">
    <property type="entry name" value="LTD"/>
    <property type="match status" value="1"/>
</dbReference>
<accession>A0ABY5ITY9</accession>
<evidence type="ECO:0000259" key="1">
    <source>
        <dbReference type="Pfam" id="PF00932"/>
    </source>
</evidence>
<dbReference type="SUPFAM" id="SSF81296">
    <property type="entry name" value="E set domains"/>
    <property type="match status" value="1"/>
</dbReference>
<organism evidence="3 4">
    <name type="scientific">Flavobacterium cerinum</name>
    <dbReference type="NCBI Taxonomy" id="2502784"/>
    <lineage>
        <taxon>Bacteria</taxon>
        <taxon>Pseudomonadati</taxon>
        <taxon>Bacteroidota</taxon>
        <taxon>Flavobacteriia</taxon>
        <taxon>Flavobacteriales</taxon>
        <taxon>Flavobacteriaceae</taxon>
        <taxon>Flavobacterium</taxon>
    </lineage>
</organism>
<evidence type="ECO:0000313" key="3">
    <source>
        <dbReference type="EMBL" id="UUC45637.1"/>
    </source>
</evidence>
<dbReference type="SUPFAM" id="SSF48726">
    <property type="entry name" value="Immunoglobulin"/>
    <property type="match status" value="1"/>
</dbReference>
<gene>
    <name evidence="3" type="ORF">NOX80_00115</name>
</gene>
<feature type="domain" description="IPT/TIG" evidence="2">
    <location>
        <begin position="201"/>
        <end position="271"/>
    </location>
</feature>
<dbReference type="InterPro" id="IPR014756">
    <property type="entry name" value="Ig_E-set"/>
</dbReference>
<dbReference type="Pfam" id="PF01833">
    <property type="entry name" value="TIG"/>
    <property type="match status" value="1"/>
</dbReference>